<feature type="region of interest" description="Disordered" evidence="2">
    <location>
        <begin position="389"/>
        <end position="421"/>
    </location>
</feature>
<dbReference type="GeneTree" id="ENSGT00400000022323"/>
<dbReference type="OrthoDB" id="10013155at2759"/>
<dbReference type="EMBL" id="AAQR03032850">
    <property type="status" value="NOT_ANNOTATED_CDS"/>
    <property type="molecule type" value="Genomic_DNA"/>
</dbReference>
<organism evidence="3 4">
    <name type="scientific">Otolemur garnettii</name>
    <name type="common">Small-eared galago</name>
    <name type="synonym">Garnett's greater bushbaby</name>
    <dbReference type="NCBI Taxonomy" id="30611"/>
    <lineage>
        <taxon>Eukaryota</taxon>
        <taxon>Metazoa</taxon>
        <taxon>Chordata</taxon>
        <taxon>Craniata</taxon>
        <taxon>Vertebrata</taxon>
        <taxon>Euteleostomi</taxon>
        <taxon>Mammalia</taxon>
        <taxon>Eutheria</taxon>
        <taxon>Euarchontoglires</taxon>
        <taxon>Primates</taxon>
        <taxon>Strepsirrhini</taxon>
        <taxon>Lorisiformes</taxon>
        <taxon>Galagidae</taxon>
        <taxon>Otolemur</taxon>
    </lineage>
</organism>
<dbReference type="eggNOG" id="ENOG502R2KT">
    <property type="taxonomic scope" value="Eukaryota"/>
</dbReference>
<feature type="coiled-coil region" evidence="1">
    <location>
        <begin position="126"/>
        <end position="153"/>
    </location>
</feature>
<reference evidence="3" key="2">
    <citation type="submission" date="2025-08" db="UniProtKB">
        <authorList>
            <consortium name="Ensembl"/>
        </authorList>
    </citation>
    <scope>IDENTIFICATION</scope>
</reference>
<evidence type="ECO:0000313" key="4">
    <source>
        <dbReference type="Proteomes" id="UP000005225"/>
    </source>
</evidence>
<name>H0X3C1_OTOGA</name>
<protein>
    <submittedName>
        <fullName evidence="3">Flagellum associated containing coiled-coil domains 1</fullName>
    </submittedName>
</protein>
<dbReference type="CTD" id="130540"/>
<dbReference type="STRING" id="30611.ENSOGAP00000009610"/>
<gene>
    <name evidence="3" type="primary">FLACC1</name>
</gene>
<dbReference type="GO" id="GO:0005737">
    <property type="term" value="C:cytoplasm"/>
    <property type="evidence" value="ECO:0007669"/>
    <property type="project" value="TreeGrafter"/>
</dbReference>
<feature type="coiled-coil region" evidence="1">
    <location>
        <begin position="177"/>
        <end position="219"/>
    </location>
</feature>
<dbReference type="PANTHER" id="PTHR21707">
    <property type="entry name" value="FLAGELLUM-ASSOCIATED COILED-COIL DOMAIN-CONTAINING PROTEIN 1"/>
    <property type="match status" value="1"/>
</dbReference>
<dbReference type="EMBL" id="AAQR03032851">
    <property type="status" value="NOT_ANNOTATED_CDS"/>
    <property type="molecule type" value="Genomic_DNA"/>
</dbReference>
<keyword evidence="4" id="KW-1185">Reference proteome</keyword>
<dbReference type="OMA" id="MEKEYKY"/>
<dbReference type="FunCoup" id="H0X3C1">
    <property type="interactions" value="5"/>
</dbReference>
<evidence type="ECO:0000256" key="1">
    <source>
        <dbReference type="SAM" id="Coils"/>
    </source>
</evidence>
<keyword evidence="1" id="KW-0175">Coiled coil</keyword>
<dbReference type="EMBL" id="AAQR03032847">
    <property type="status" value="NOT_ANNOTATED_CDS"/>
    <property type="molecule type" value="Genomic_DNA"/>
</dbReference>
<dbReference type="PANTHER" id="PTHR21707:SF42">
    <property type="entry name" value="FLAGELLUM-ASSOCIATED COILED-COIL DOMAIN-CONTAINING PROTEIN 1"/>
    <property type="match status" value="1"/>
</dbReference>
<proteinExistence type="predicted"/>
<dbReference type="Proteomes" id="UP000005225">
    <property type="component" value="Unassembled WGS sequence"/>
</dbReference>
<dbReference type="InParanoid" id="H0X3C1"/>
<dbReference type="KEGG" id="oga:100949848"/>
<dbReference type="EMBL" id="AAQR03032852">
    <property type="status" value="NOT_ANNOTATED_CDS"/>
    <property type="molecule type" value="Genomic_DNA"/>
</dbReference>
<accession>H0X3C1</accession>
<reference evidence="4" key="1">
    <citation type="submission" date="2011-03" db="EMBL/GenBank/DDBJ databases">
        <title>Version 3 of the genome sequence of Otolemur garnettii (Bushbaby).</title>
        <authorList>
            <consortium name="The Broad Institute Genome Sequencing Platform"/>
            <person name="Di Palma F."/>
            <person name="Johnson J."/>
            <person name="Lander E.S."/>
            <person name="Lindblad-Toh K."/>
            <person name="Jaffe D.B."/>
            <person name="Gnerre S."/>
            <person name="MacCallum I."/>
            <person name="Przybylski D."/>
            <person name="Ribeiro F.J."/>
            <person name="Burton J.N."/>
            <person name="Walker B.J."/>
            <person name="Sharpe T."/>
            <person name="Hall G."/>
        </authorList>
    </citation>
    <scope>NUCLEOTIDE SEQUENCE [LARGE SCALE GENOMIC DNA]</scope>
</reference>
<dbReference type="HOGENOM" id="CLU_049696_0_0_1"/>
<dbReference type="AlphaFoldDB" id="H0X3C1"/>
<evidence type="ECO:0000256" key="2">
    <source>
        <dbReference type="SAM" id="MobiDB-lite"/>
    </source>
</evidence>
<sequence>MNFNPLIYCTCWDPWNSGPRKLIKTPRPPNKTLARRSKPTPLLPALEKYSCVQPTKPCIPPKVKFDTGKQESNKSPYEVIDVSPGYQLCRNREQISVTLGEEMFDRKKRLDSEVMDKVQIARTDIISDLEEQISELMAAIEQMNRDHQSAQKLLSSEMDLRCVEMKQNFENKNRELKVAHDTELSELENNYKTALKEEKLAAQKKLEEMEKEYKYLKNMFYMYQDSIYDEMEDKWLKRKAEWEKDEKLEREKILLQQKNKMTKKFELESEEERKKINESYNVLFENFIREKEELLKQHDSDNLQIEELKKTKTVIEEELHAQALILESLNTNLYHVHLELQREKASVGNLEKMFQTKLAEAEEKYKSTIQTLTEENNYLRQKLTAKEEEMSDALLPGNVGSSTTYEYSDILEDGNNKKEDS</sequence>
<dbReference type="GeneID" id="100949848"/>
<evidence type="ECO:0000313" key="3">
    <source>
        <dbReference type="Ensembl" id="ENSOGAP00000009610.2"/>
    </source>
</evidence>
<dbReference type="InterPro" id="IPR026674">
    <property type="entry name" value="FLACC1"/>
</dbReference>
<dbReference type="EMBL" id="AAQR03032848">
    <property type="status" value="NOT_ANNOTATED_CDS"/>
    <property type="molecule type" value="Genomic_DNA"/>
</dbReference>
<dbReference type="Ensembl" id="ENSOGAT00000010741.2">
    <property type="protein sequence ID" value="ENSOGAP00000009610.2"/>
    <property type="gene ID" value="ENSOGAG00000010736.2"/>
</dbReference>
<reference evidence="3" key="3">
    <citation type="submission" date="2025-09" db="UniProtKB">
        <authorList>
            <consortium name="Ensembl"/>
        </authorList>
    </citation>
    <scope>IDENTIFICATION</scope>
</reference>
<dbReference type="EMBL" id="AAQR03032849">
    <property type="status" value="NOT_ANNOTATED_CDS"/>
    <property type="molecule type" value="Genomic_DNA"/>
</dbReference>